<keyword evidence="1" id="KW-0812">Transmembrane</keyword>
<dbReference type="RefSeq" id="YP_010059824.1">
    <property type="nucleotide sequence ID" value="NC_054727.1"/>
</dbReference>
<dbReference type="EMBL" id="MK937592">
    <property type="protein sequence ID" value="QDH91810.1"/>
    <property type="molecule type" value="Genomic_DNA"/>
</dbReference>
<reference evidence="2 3" key="1">
    <citation type="submission" date="2019-05" db="EMBL/GenBank/DDBJ databases">
        <authorList>
            <person name="Pope W.H."/>
            <person name="Garlena R.A."/>
            <person name="Russell D.A."/>
            <person name="Jacobs-Sera D."/>
            <person name="Hatfull G.F."/>
        </authorList>
    </citation>
    <scope>NUCLEOTIDE SEQUENCE [LARGE SCALE GENOMIC DNA]</scope>
</reference>
<evidence type="ECO:0000313" key="3">
    <source>
        <dbReference type="Proteomes" id="UP000316777"/>
    </source>
</evidence>
<dbReference type="GeneID" id="64767056"/>
<protein>
    <submittedName>
        <fullName evidence="2">Uncharacterized protein</fullName>
    </submittedName>
</protein>
<dbReference type="Proteomes" id="UP000316777">
    <property type="component" value="Segment"/>
</dbReference>
<sequence length="46" mass="5290">MQFLRTAAGVMSWTVAAVFALVAYFAWERYLEYQTDIKLGKRSKDG</sequence>
<accession>A0A514DDX4</accession>
<proteinExistence type="predicted"/>
<evidence type="ECO:0000313" key="2">
    <source>
        <dbReference type="EMBL" id="QDH91810.1"/>
    </source>
</evidence>
<evidence type="ECO:0000256" key="1">
    <source>
        <dbReference type="SAM" id="Phobius"/>
    </source>
</evidence>
<organism evidence="2 3">
    <name type="scientific">Mycobacterium phage Phrappuccino</name>
    <dbReference type="NCBI Taxonomy" id="2591223"/>
    <lineage>
        <taxon>Viruses</taxon>
        <taxon>Duplodnaviria</taxon>
        <taxon>Heunggongvirae</taxon>
        <taxon>Uroviricota</taxon>
        <taxon>Caudoviricetes</taxon>
        <taxon>Phrappuccinovirus</taxon>
        <taxon>Phrappuccinovirus phrappuccino</taxon>
        <taxon>Phreappuccinovirus Phrappuccino</taxon>
    </lineage>
</organism>
<feature type="transmembrane region" description="Helical" evidence="1">
    <location>
        <begin position="6"/>
        <end position="27"/>
    </location>
</feature>
<gene>
    <name evidence="2" type="primary">135</name>
    <name evidence="2" type="ORF">SEA_PHRAPPUCCINO_135</name>
</gene>
<dbReference type="KEGG" id="vg:64767056"/>
<keyword evidence="3" id="KW-1185">Reference proteome</keyword>
<keyword evidence="1" id="KW-0472">Membrane</keyword>
<name>A0A514DDX4_9CAUD</name>
<keyword evidence="1" id="KW-1133">Transmembrane helix</keyword>